<evidence type="ECO:0000313" key="2">
    <source>
        <dbReference type="EMBL" id="KAB8220192.1"/>
    </source>
</evidence>
<evidence type="ECO:0000313" key="3">
    <source>
        <dbReference type="Proteomes" id="UP000326799"/>
    </source>
</evidence>
<name>A0A5N6ERM5_9EURO</name>
<gene>
    <name evidence="2" type="ORF">BDV33DRAFT_203695</name>
</gene>
<dbReference type="EMBL" id="ML733431">
    <property type="protein sequence ID" value="KAB8220192.1"/>
    <property type="molecule type" value="Genomic_DNA"/>
</dbReference>
<accession>A0A5N6ERM5</accession>
<dbReference type="AlphaFoldDB" id="A0A5N6ERM5"/>
<reference evidence="2 3" key="1">
    <citation type="submission" date="2019-04" db="EMBL/GenBank/DDBJ databases">
        <title>Fungal friends and foes A comparative genomics study of 23 Aspergillus species from section Flavi.</title>
        <authorList>
            <consortium name="DOE Joint Genome Institute"/>
            <person name="Kjaerbolling I."/>
            <person name="Vesth T.C."/>
            <person name="Frisvad J.C."/>
            <person name="Nybo J.L."/>
            <person name="Theobald S."/>
            <person name="Kildgaard S."/>
            <person name="Petersen T.I."/>
            <person name="Kuo A."/>
            <person name="Sato A."/>
            <person name="Lyhne E.K."/>
            <person name="Kogle M.E."/>
            <person name="Wiebenga A."/>
            <person name="Kun R.S."/>
            <person name="Lubbers R.J."/>
            <person name="Makela M.R."/>
            <person name="Barry K."/>
            <person name="Chovatia M."/>
            <person name="Clum A."/>
            <person name="Daum C."/>
            <person name="Haridas S."/>
            <person name="He G."/>
            <person name="LaButti K."/>
            <person name="Lipzen A."/>
            <person name="Mondo S."/>
            <person name="Pangilinan J."/>
            <person name="Riley R."/>
            <person name="Salamov A."/>
            <person name="Simmons B.A."/>
            <person name="Magnuson J.K."/>
            <person name="Henrissat B."/>
            <person name="Mortensen U.H."/>
            <person name="Larsen T.O."/>
            <person name="De vries R.P."/>
            <person name="Grigoriev I.V."/>
            <person name="Machida M."/>
            <person name="Baker S.E."/>
            <person name="Andersen M.R."/>
        </authorList>
    </citation>
    <scope>NUCLEOTIDE SEQUENCE [LARGE SCALE GENOMIC DNA]</scope>
    <source>
        <strain evidence="2 3">CBS 126849</strain>
    </source>
</reference>
<sequence>MKIPTCSILIFTILSVCHAGVPPTNGGAQPALPPLADAVKEELEVYNGVGQSNLTADRRRVTDFMKECSVPDQKTSTYGICVAQDKTQLASLGKSKQITLIFNGDVTLHGPAEETRMSARFANI</sequence>
<organism evidence="2 3">
    <name type="scientific">Aspergillus novoparasiticus</name>
    <dbReference type="NCBI Taxonomy" id="986946"/>
    <lineage>
        <taxon>Eukaryota</taxon>
        <taxon>Fungi</taxon>
        <taxon>Dikarya</taxon>
        <taxon>Ascomycota</taxon>
        <taxon>Pezizomycotina</taxon>
        <taxon>Eurotiomycetes</taxon>
        <taxon>Eurotiomycetidae</taxon>
        <taxon>Eurotiales</taxon>
        <taxon>Aspergillaceae</taxon>
        <taxon>Aspergillus</taxon>
        <taxon>Aspergillus subgen. Circumdati</taxon>
    </lineage>
</organism>
<protein>
    <submittedName>
        <fullName evidence="2">Uncharacterized protein</fullName>
    </submittedName>
</protein>
<feature type="chain" id="PRO_5024921096" evidence="1">
    <location>
        <begin position="20"/>
        <end position="124"/>
    </location>
</feature>
<keyword evidence="3" id="KW-1185">Reference proteome</keyword>
<evidence type="ECO:0000256" key="1">
    <source>
        <dbReference type="SAM" id="SignalP"/>
    </source>
</evidence>
<keyword evidence="1" id="KW-0732">Signal</keyword>
<dbReference type="Proteomes" id="UP000326799">
    <property type="component" value="Unassembled WGS sequence"/>
</dbReference>
<feature type="signal peptide" evidence="1">
    <location>
        <begin position="1"/>
        <end position="19"/>
    </location>
</feature>
<proteinExistence type="predicted"/>